<dbReference type="Proteomes" id="UP000292052">
    <property type="component" value="Unassembled WGS sequence"/>
</dbReference>
<dbReference type="EMBL" id="QDEB01026857">
    <property type="protein sequence ID" value="RZC40346.1"/>
    <property type="molecule type" value="Genomic_DNA"/>
</dbReference>
<comment type="caution">
    <text evidence="1">The sequence shown here is derived from an EMBL/GenBank/DDBJ whole genome shotgun (WGS) entry which is preliminary data.</text>
</comment>
<dbReference type="AlphaFoldDB" id="A0A482W5L0"/>
<gene>
    <name evidence="1" type="ORF">BDFB_013994</name>
</gene>
<proteinExistence type="predicted"/>
<accession>A0A482W5L0</accession>
<sequence>MLLLSQNLTEEPAKLQLASS</sequence>
<evidence type="ECO:0000313" key="2">
    <source>
        <dbReference type="Proteomes" id="UP000292052"/>
    </source>
</evidence>
<keyword evidence="2" id="KW-1185">Reference proteome</keyword>
<organism evidence="1 2">
    <name type="scientific">Asbolus verrucosus</name>
    <name type="common">Desert ironclad beetle</name>
    <dbReference type="NCBI Taxonomy" id="1661398"/>
    <lineage>
        <taxon>Eukaryota</taxon>
        <taxon>Metazoa</taxon>
        <taxon>Ecdysozoa</taxon>
        <taxon>Arthropoda</taxon>
        <taxon>Hexapoda</taxon>
        <taxon>Insecta</taxon>
        <taxon>Pterygota</taxon>
        <taxon>Neoptera</taxon>
        <taxon>Endopterygota</taxon>
        <taxon>Coleoptera</taxon>
        <taxon>Polyphaga</taxon>
        <taxon>Cucujiformia</taxon>
        <taxon>Tenebrionidae</taxon>
        <taxon>Pimeliinae</taxon>
        <taxon>Asbolus</taxon>
    </lineage>
</organism>
<reference evidence="1 2" key="1">
    <citation type="submission" date="2017-03" db="EMBL/GenBank/DDBJ databases">
        <title>Genome of the blue death feigning beetle - Asbolus verrucosus.</title>
        <authorList>
            <person name="Rider S.D."/>
        </authorList>
    </citation>
    <scope>NUCLEOTIDE SEQUENCE [LARGE SCALE GENOMIC DNA]</scope>
    <source>
        <strain evidence="1">Butters</strain>
        <tissue evidence="1">Head and leg muscle</tissue>
    </source>
</reference>
<evidence type="ECO:0000313" key="1">
    <source>
        <dbReference type="EMBL" id="RZC40346.1"/>
    </source>
</evidence>
<name>A0A482W5L0_ASBVE</name>
<protein>
    <submittedName>
        <fullName evidence="1">Uncharacterized protein</fullName>
    </submittedName>
</protein>